<keyword evidence="1" id="KW-0472">Membrane</keyword>
<dbReference type="Proteomes" id="UP001189429">
    <property type="component" value="Unassembled WGS sequence"/>
</dbReference>
<evidence type="ECO:0000313" key="3">
    <source>
        <dbReference type="Proteomes" id="UP001189429"/>
    </source>
</evidence>
<feature type="transmembrane region" description="Helical" evidence="1">
    <location>
        <begin position="91"/>
        <end position="111"/>
    </location>
</feature>
<reference evidence="2" key="1">
    <citation type="submission" date="2023-10" db="EMBL/GenBank/DDBJ databases">
        <authorList>
            <person name="Chen Y."/>
            <person name="Shah S."/>
            <person name="Dougan E. K."/>
            <person name="Thang M."/>
            <person name="Chan C."/>
        </authorList>
    </citation>
    <scope>NUCLEOTIDE SEQUENCE [LARGE SCALE GENOMIC DNA]</scope>
</reference>
<dbReference type="EMBL" id="CAUYUJ010018864">
    <property type="protein sequence ID" value="CAK0886887.1"/>
    <property type="molecule type" value="Genomic_DNA"/>
</dbReference>
<name>A0ABN9WN00_9DINO</name>
<protein>
    <submittedName>
        <fullName evidence="2">Uncharacterized protein</fullName>
    </submittedName>
</protein>
<comment type="caution">
    <text evidence="2">The sequence shown here is derived from an EMBL/GenBank/DDBJ whole genome shotgun (WGS) entry which is preliminary data.</text>
</comment>
<gene>
    <name evidence="2" type="ORF">PCOR1329_LOCUS68118</name>
</gene>
<evidence type="ECO:0000256" key="1">
    <source>
        <dbReference type="SAM" id="Phobius"/>
    </source>
</evidence>
<proteinExistence type="predicted"/>
<sequence>MDGRPAPNHPEVREDLWQFMLVNLSDLPHQSTVEIEKTLSELPSTPDSISYLEFRTLLIMFETGDINPTPPCVTKFFDERPTDIVDGLARYLYLTTYFFCIFMMAPTISTYPSNADQ</sequence>
<keyword evidence="1" id="KW-0812">Transmembrane</keyword>
<keyword evidence="3" id="KW-1185">Reference proteome</keyword>
<evidence type="ECO:0000313" key="2">
    <source>
        <dbReference type="EMBL" id="CAK0886887.1"/>
    </source>
</evidence>
<organism evidence="2 3">
    <name type="scientific">Prorocentrum cordatum</name>
    <dbReference type="NCBI Taxonomy" id="2364126"/>
    <lineage>
        <taxon>Eukaryota</taxon>
        <taxon>Sar</taxon>
        <taxon>Alveolata</taxon>
        <taxon>Dinophyceae</taxon>
        <taxon>Prorocentrales</taxon>
        <taxon>Prorocentraceae</taxon>
        <taxon>Prorocentrum</taxon>
    </lineage>
</organism>
<accession>A0ABN9WN00</accession>
<keyword evidence="1" id="KW-1133">Transmembrane helix</keyword>